<protein>
    <submittedName>
        <fullName evidence="1">Uncharacterized protein</fullName>
    </submittedName>
</protein>
<name>A0A3S5A0R2_9PLAT</name>
<reference evidence="1" key="1">
    <citation type="submission" date="2018-11" db="EMBL/GenBank/DDBJ databases">
        <authorList>
            <consortium name="Pathogen Informatics"/>
        </authorList>
    </citation>
    <scope>NUCLEOTIDE SEQUENCE</scope>
</reference>
<comment type="caution">
    <text evidence="1">The sequence shown here is derived from an EMBL/GenBank/DDBJ whole genome shotgun (WGS) entry which is preliminary data.</text>
</comment>
<dbReference type="EMBL" id="CAAALY010068440">
    <property type="protein sequence ID" value="VEL24571.1"/>
    <property type="molecule type" value="Genomic_DNA"/>
</dbReference>
<sequence length="83" mass="9261">MLETAACSSEARRSKAALPILLDLCVCVLPTLQKGGVFLQLYATVRLSFHQPCTHCLGDYSQFLRNCFSRFPGRWPESARLGI</sequence>
<keyword evidence="2" id="KW-1185">Reference proteome</keyword>
<dbReference type="Proteomes" id="UP000784294">
    <property type="component" value="Unassembled WGS sequence"/>
</dbReference>
<evidence type="ECO:0000313" key="2">
    <source>
        <dbReference type="Proteomes" id="UP000784294"/>
    </source>
</evidence>
<evidence type="ECO:0000313" key="1">
    <source>
        <dbReference type="EMBL" id="VEL24571.1"/>
    </source>
</evidence>
<organism evidence="1 2">
    <name type="scientific">Protopolystoma xenopodis</name>
    <dbReference type="NCBI Taxonomy" id="117903"/>
    <lineage>
        <taxon>Eukaryota</taxon>
        <taxon>Metazoa</taxon>
        <taxon>Spiralia</taxon>
        <taxon>Lophotrochozoa</taxon>
        <taxon>Platyhelminthes</taxon>
        <taxon>Monogenea</taxon>
        <taxon>Polyopisthocotylea</taxon>
        <taxon>Polystomatidea</taxon>
        <taxon>Polystomatidae</taxon>
        <taxon>Protopolystoma</taxon>
    </lineage>
</organism>
<accession>A0A3S5A0R2</accession>
<proteinExistence type="predicted"/>
<dbReference type="AlphaFoldDB" id="A0A3S5A0R2"/>
<gene>
    <name evidence="1" type="ORF">PXEA_LOCUS18011</name>
</gene>